<name>A0A9P9IN23_9PLEO</name>
<dbReference type="SUPFAM" id="SSF48403">
    <property type="entry name" value="Ankyrin repeat"/>
    <property type="match status" value="1"/>
</dbReference>
<evidence type="ECO:0000313" key="2">
    <source>
        <dbReference type="Proteomes" id="UP000700596"/>
    </source>
</evidence>
<organism evidence="1 2">
    <name type="scientific">Dendryphion nanum</name>
    <dbReference type="NCBI Taxonomy" id="256645"/>
    <lineage>
        <taxon>Eukaryota</taxon>
        <taxon>Fungi</taxon>
        <taxon>Dikarya</taxon>
        <taxon>Ascomycota</taxon>
        <taxon>Pezizomycotina</taxon>
        <taxon>Dothideomycetes</taxon>
        <taxon>Pleosporomycetidae</taxon>
        <taxon>Pleosporales</taxon>
        <taxon>Torulaceae</taxon>
        <taxon>Dendryphion</taxon>
    </lineage>
</organism>
<dbReference type="AlphaFoldDB" id="A0A9P9IN23"/>
<protein>
    <recommendedName>
        <fullName evidence="3">Ankyrin repeat protein</fullName>
    </recommendedName>
</protein>
<evidence type="ECO:0008006" key="3">
    <source>
        <dbReference type="Google" id="ProtNLM"/>
    </source>
</evidence>
<gene>
    <name evidence="1" type="ORF">B0J11DRAFT_613989</name>
</gene>
<reference evidence="1" key="1">
    <citation type="journal article" date="2021" name="Nat. Commun.">
        <title>Genetic determinants of endophytism in the Arabidopsis root mycobiome.</title>
        <authorList>
            <person name="Mesny F."/>
            <person name="Miyauchi S."/>
            <person name="Thiergart T."/>
            <person name="Pickel B."/>
            <person name="Atanasova L."/>
            <person name="Karlsson M."/>
            <person name="Huettel B."/>
            <person name="Barry K.W."/>
            <person name="Haridas S."/>
            <person name="Chen C."/>
            <person name="Bauer D."/>
            <person name="Andreopoulos W."/>
            <person name="Pangilinan J."/>
            <person name="LaButti K."/>
            <person name="Riley R."/>
            <person name="Lipzen A."/>
            <person name="Clum A."/>
            <person name="Drula E."/>
            <person name="Henrissat B."/>
            <person name="Kohler A."/>
            <person name="Grigoriev I.V."/>
            <person name="Martin F.M."/>
            <person name="Hacquard S."/>
        </authorList>
    </citation>
    <scope>NUCLEOTIDE SEQUENCE</scope>
    <source>
        <strain evidence="1">MPI-CAGE-CH-0243</strain>
    </source>
</reference>
<dbReference type="Proteomes" id="UP000700596">
    <property type="component" value="Unassembled WGS sequence"/>
</dbReference>
<comment type="caution">
    <text evidence="1">The sequence shown here is derived from an EMBL/GenBank/DDBJ whole genome shotgun (WGS) entry which is preliminary data.</text>
</comment>
<proteinExistence type="predicted"/>
<evidence type="ECO:0000313" key="1">
    <source>
        <dbReference type="EMBL" id="KAH7126602.1"/>
    </source>
</evidence>
<keyword evidence="2" id="KW-1185">Reference proteome</keyword>
<sequence length="1128" mass="128468">MAEILAIAAASLQLSEIFLKLSTRGGKLIIRLKSSRNDVELKSNAVEDFQKFCESSRRLLIEHGPRFDEMIQPSAVLHIEDLLRRAESIVDALDRALSELCPQSTDGRYGALRKSIKAVQRTEGITTQFNTLADIQGQINTYFIQHVIALIEDRSAKTEAGILQIHTSQTRIEKTLFTMEQQQSVDQISIVDLKMDISSLSGVQQSVSSQMPATVAKIDAGFASIEQSSNNTQAMIRNTRNSLEDFINRRIQELHISLRGDMLSNIGSAHLAREIKESDRIQPLAPTPVFTSLNLHASPSCPCQRSRRADQLTVIGPITIVSRKPSGHRPECRFYQNNPHNIMKSNIGIELSEGYRNGNNTYLMRFLVATSSFLTGFTRMTRFVNDHEKDAPGFKHISKATSGIRAELGLDGDEPYPSIRHGRLSPKQLQQCRGLLMSLHNSLLEDFRRSQDWISIQTVGGKTLLHALSDALKYIWTVQEEVSDIVDAIIHLLVKGGTSVTASIRSGTDRLLSTPDGKLFFETRHQTALSSCIHDLFHGYDLTKSRTVFLRMLAKHDVPAISSSTDHMSLWAVPRLFSAMPDLAFEYGCSRLCEAVIERRYGEVEQLLDQGRTGEPSGIYTPLLFAMEWIPGIKLLLKAGSDPSQAVHCAIINGALESLEVLMQADTWYFRPENESKKSSMHQCPWQERYEVDSLIEVALMQKYYMEHDRTMLKFNPKILAFLIERVANARTELMKLAKQHFKLSQLENWGWCNSNDPYCKLDSAAIVIYRKLVEYGISCPKSIFPGTTSTIYHSRWITNEIADAFWNVGFRDIDVYDEQGMTPMWLSTQVGHGGQAIDLTKTSRMLNWFLIRGARNLIFPALKNVSLVHKLAAIFGNTWPSKKVDPMVWLPDILHLCAQHLPDFPRDDCVCYCTDAGCSQITSLIKHLPHWNVSLHFHNQGVGTYTLWETKTDLFRLWMNCCPQSLPYTCAFYDLCRIELFDRLGMRHTCCEFEYEPYSPRLGSKLHVLEYPEAMELREEDTYSEVKLRSLMRLYDKFCLDYKNDFETFWKTWWIVLDSFVPEARFSSTLRPRPIRILPEYLPLPFDSLNEALLEIRKHVTTSMEKNLGKHAILPLEAASRGRRKSI</sequence>
<dbReference type="EMBL" id="JAGMWT010000006">
    <property type="protein sequence ID" value="KAH7126602.1"/>
    <property type="molecule type" value="Genomic_DNA"/>
</dbReference>
<accession>A0A9P9IN23</accession>
<dbReference type="InterPro" id="IPR036770">
    <property type="entry name" value="Ankyrin_rpt-contain_sf"/>
</dbReference>
<dbReference type="OrthoDB" id="3695171at2759"/>